<dbReference type="Proteomes" id="UP000266183">
    <property type="component" value="Chromosome"/>
</dbReference>
<dbReference type="AlphaFoldDB" id="A0A385SMJ6"/>
<accession>A0A385SMJ6</accession>
<proteinExistence type="predicted"/>
<dbReference type="KEGG" id="chk:D4L85_08750"/>
<gene>
    <name evidence="1" type="ORF">D4L85_08750</name>
</gene>
<evidence type="ECO:0000313" key="1">
    <source>
        <dbReference type="EMBL" id="AYB30660.1"/>
    </source>
</evidence>
<evidence type="ECO:0000313" key="2">
    <source>
        <dbReference type="Proteomes" id="UP000266183"/>
    </source>
</evidence>
<protein>
    <submittedName>
        <fullName evidence="1">Uncharacterized protein</fullName>
    </submittedName>
</protein>
<sequence length="231" mass="24641">MLSIVLASCSLSKDEGSILVSSYSNDFAVSQDDWQVDFSDFPAGEGDSTFYELKFAYTDRPASTGTGKSVMLSGFNHSDDLFMFMKKKLTGLSPNTDYTVVFEVELASNAPSGYSGVGGSPGEGVFLKAGASGMEPKKVIESNQYTFNLDKGNQSNSGLMATVLGNIATPEQSTEYALITRTNASANAAPFIARSNGDGEIWLFVGTDSGFEGVTTVYYTRVNVVFSTVVK</sequence>
<keyword evidence="2" id="KW-1185">Reference proteome</keyword>
<name>A0A385SMJ6_9BACT</name>
<dbReference type="EMBL" id="CP032382">
    <property type="protein sequence ID" value="AYB30660.1"/>
    <property type="molecule type" value="Genomic_DNA"/>
</dbReference>
<reference evidence="2" key="1">
    <citation type="submission" date="2018-09" db="EMBL/GenBank/DDBJ databases">
        <title>Chryseolinea sp. KIS68-18 isolated from soil.</title>
        <authorList>
            <person name="Weon H.-Y."/>
            <person name="Kwon S.-W."/>
            <person name="Lee S.A."/>
        </authorList>
    </citation>
    <scope>NUCLEOTIDE SEQUENCE [LARGE SCALE GENOMIC DNA]</scope>
    <source>
        <strain evidence="2">KIS68-18</strain>
    </source>
</reference>
<organism evidence="1 2">
    <name type="scientific">Chryseolinea soli</name>
    <dbReference type="NCBI Taxonomy" id="2321403"/>
    <lineage>
        <taxon>Bacteria</taxon>
        <taxon>Pseudomonadati</taxon>
        <taxon>Bacteroidota</taxon>
        <taxon>Cytophagia</taxon>
        <taxon>Cytophagales</taxon>
        <taxon>Fulvivirgaceae</taxon>
        <taxon>Chryseolinea</taxon>
    </lineage>
</organism>